<gene>
    <name evidence="3" type="ORF">AGLY_012525</name>
</gene>
<dbReference type="Gene3D" id="1.10.150.50">
    <property type="entry name" value="Transcription Factor, Ets-1"/>
    <property type="match status" value="1"/>
</dbReference>
<dbReference type="SUPFAM" id="SSF47769">
    <property type="entry name" value="SAM/Pointed domain"/>
    <property type="match status" value="1"/>
</dbReference>
<dbReference type="Pfam" id="PF20302">
    <property type="entry name" value="HisK-N-like"/>
    <property type="match status" value="1"/>
</dbReference>
<dbReference type="AlphaFoldDB" id="A0A6G0T8Y0"/>
<accession>A0A6G0T8Y0</accession>
<dbReference type="EMBL" id="VYZN01000049">
    <property type="protein sequence ID" value="KAE9528103.1"/>
    <property type="molecule type" value="Genomic_DNA"/>
</dbReference>
<dbReference type="InterPro" id="IPR046873">
    <property type="entry name" value="HisK-N-like"/>
</dbReference>
<dbReference type="InterPro" id="IPR001660">
    <property type="entry name" value="SAM"/>
</dbReference>
<dbReference type="OrthoDB" id="6765896at2759"/>
<feature type="region of interest" description="Disordered" evidence="1">
    <location>
        <begin position="337"/>
        <end position="384"/>
    </location>
</feature>
<keyword evidence="4" id="KW-1185">Reference proteome</keyword>
<comment type="caution">
    <text evidence="3">The sequence shown here is derived from an EMBL/GenBank/DDBJ whole genome shotgun (WGS) entry which is preliminary data.</text>
</comment>
<organism evidence="3 4">
    <name type="scientific">Aphis glycines</name>
    <name type="common">Soybean aphid</name>
    <dbReference type="NCBI Taxonomy" id="307491"/>
    <lineage>
        <taxon>Eukaryota</taxon>
        <taxon>Metazoa</taxon>
        <taxon>Ecdysozoa</taxon>
        <taxon>Arthropoda</taxon>
        <taxon>Hexapoda</taxon>
        <taxon>Insecta</taxon>
        <taxon>Pterygota</taxon>
        <taxon>Neoptera</taxon>
        <taxon>Paraneoptera</taxon>
        <taxon>Hemiptera</taxon>
        <taxon>Sternorrhyncha</taxon>
        <taxon>Aphidomorpha</taxon>
        <taxon>Aphidoidea</taxon>
        <taxon>Aphididae</taxon>
        <taxon>Aphidini</taxon>
        <taxon>Aphis</taxon>
        <taxon>Aphis</taxon>
    </lineage>
</organism>
<protein>
    <recommendedName>
        <fullName evidence="2">SAM domain-containing protein</fullName>
    </recommendedName>
</protein>
<name>A0A6G0T8Y0_APHGL</name>
<evidence type="ECO:0000313" key="3">
    <source>
        <dbReference type="EMBL" id="KAE9528103.1"/>
    </source>
</evidence>
<evidence type="ECO:0000313" key="4">
    <source>
        <dbReference type="Proteomes" id="UP000475862"/>
    </source>
</evidence>
<evidence type="ECO:0000259" key="2">
    <source>
        <dbReference type="PROSITE" id="PS50105"/>
    </source>
</evidence>
<feature type="compositionally biased region" description="Low complexity" evidence="1">
    <location>
        <begin position="340"/>
        <end position="364"/>
    </location>
</feature>
<sequence>MGTAGSTAEAEHDGFYRLKKDSQRRTTLARVLAQDQATLGKVWMQFIRREFGQPKLTSEHLEVLMKGLRDYITDQNRNIVERTIYNLKEQLNFDAVAVHQLHISLCLFKDAAKSVLRLHNIKPHWMFTLDTLVSSAVNAVIAVLKPEFDENITVKDVKPDGSIFTAITDDTKTSSPSFCSSIKSHKTDDSCYMESSPTKSWREMFHRFLEEVLECQNGFLKKMVEDQKDLMALLKWTVEQNAAICSDYCCTSCRNCYREFRDFNHENSADDCYKDLIKWLRDVGIDEHSIKILVNEQFLLDQVLLDVTRDDLRDLGLKRGVELRLWKEIQRHREISSAGTNTTSFTPRSSSSLSSTTNNNNYTSDVRQQLQPSHRTNNRINNNL</sequence>
<feature type="compositionally biased region" description="Polar residues" evidence="1">
    <location>
        <begin position="365"/>
        <end position="384"/>
    </location>
</feature>
<reference evidence="3 4" key="1">
    <citation type="submission" date="2019-08" db="EMBL/GenBank/DDBJ databases">
        <title>The genome of the soybean aphid Biotype 1, its phylome, world population structure and adaptation to the North American continent.</title>
        <authorList>
            <person name="Giordano R."/>
            <person name="Donthu R.K."/>
            <person name="Hernandez A.G."/>
            <person name="Wright C.L."/>
            <person name="Zimin A.V."/>
        </authorList>
    </citation>
    <scope>NUCLEOTIDE SEQUENCE [LARGE SCALE GENOMIC DNA]</scope>
    <source>
        <tissue evidence="3">Whole aphids</tissue>
    </source>
</reference>
<dbReference type="PROSITE" id="PS50105">
    <property type="entry name" value="SAM_DOMAIN"/>
    <property type="match status" value="1"/>
</dbReference>
<dbReference type="Proteomes" id="UP000475862">
    <property type="component" value="Unassembled WGS sequence"/>
</dbReference>
<dbReference type="InterPro" id="IPR013761">
    <property type="entry name" value="SAM/pointed_sf"/>
</dbReference>
<feature type="domain" description="SAM" evidence="2">
    <location>
        <begin position="271"/>
        <end position="317"/>
    </location>
</feature>
<evidence type="ECO:0000256" key="1">
    <source>
        <dbReference type="SAM" id="MobiDB-lite"/>
    </source>
</evidence>
<proteinExistence type="predicted"/>